<accession>A0ABN8DBR0</accession>
<keyword evidence="2" id="KW-1185">Reference proteome</keyword>
<reference evidence="1 2" key="1">
    <citation type="submission" date="2021-11" db="EMBL/GenBank/DDBJ databases">
        <authorList>
            <person name="Islam A."/>
            <person name="Islam S."/>
            <person name="Flora M.S."/>
            <person name="Rahman M."/>
            <person name="Ziaur R.M."/>
            <person name="Epstein J.H."/>
            <person name="Hassan M."/>
            <person name="Klassen M."/>
            <person name="Woodard K."/>
            <person name="Webb A."/>
            <person name="Webby R.J."/>
            <person name="El Zowalaty M.E."/>
        </authorList>
    </citation>
    <scope>NUCLEOTIDE SEQUENCE [LARGE SCALE GENOMIC DNA]</scope>
    <source>
        <strain evidence="1">Pbs1</strain>
    </source>
</reference>
<evidence type="ECO:0000313" key="1">
    <source>
        <dbReference type="EMBL" id="CAH0522577.1"/>
    </source>
</evidence>
<proteinExistence type="predicted"/>
<evidence type="ECO:0000313" key="2">
    <source>
        <dbReference type="Proteomes" id="UP001158986"/>
    </source>
</evidence>
<sequence>METKGRGLKGKANLVRLFYNAHVRSICKRKFLSGILHSEAACSPLLAIRLLQCHRFHNVKVWTCLHAPHLLIRTSEGKKWTIKAHSCQWYNAISLTNY</sequence>
<name>A0ABN8DBR0_9STRA</name>
<dbReference type="EMBL" id="CAKLCB010000390">
    <property type="protein sequence ID" value="CAH0522577.1"/>
    <property type="molecule type" value="Genomic_DNA"/>
</dbReference>
<dbReference type="Proteomes" id="UP001158986">
    <property type="component" value="Unassembled WGS sequence"/>
</dbReference>
<gene>
    <name evidence="1" type="ORF">PBS001_LOCUS9004</name>
</gene>
<organism evidence="1 2">
    <name type="scientific">Peronospora belbahrii</name>
    <dbReference type="NCBI Taxonomy" id="622444"/>
    <lineage>
        <taxon>Eukaryota</taxon>
        <taxon>Sar</taxon>
        <taxon>Stramenopiles</taxon>
        <taxon>Oomycota</taxon>
        <taxon>Peronosporomycetes</taxon>
        <taxon>Peronosporales</taxon>
        <taxon>Peronosporaceae</taxon>
        <taxon>Peronospora</taxon>
    </lineage>
</organism>
<protein>
    <submittedName>
        <fullName evidence="1">Uncharacterized protein</fullName>
    </submittedName>
</protein>
<comment type="caution">
    <text evidence="1">The sequence shown here is derived from an EMBL/GenBank/DDBJ whole genome shotgun (WGS) entry which is preliminary data.</text>
</comment>